<dbReference type="AlphaFoldDB" id="A0A822Y7F8"/>
<evidence type="ECO:0000313" key="2">
    <source>
        <dbReference type="EMBL" id="DAD25548.1"/>
    </source>
</evidence>
<dbReference type="PROSITE" id="PS50879">
    <property type="entry name" value="RNASE_H_1"/>
    <property type="match status" value="1"/>
</dbReference>
<proteinExistence type="predicted"/>
<dbReference type="CDD" id="cd06222">
    <property type="entry name" value="RNase_H_like"/>
    <property type="match status" value="1"/>
</dbReference>
<dbReference type="InterPro" id="IPR002156">
    <property type="entry name" value="RNaseH_domain"/>
</dbReference>
<protein>
    <recommendedName>
        <fullName evidence="1">RNase H type-1 domain-containing protein</fullName>
    </recommendedName>
</protein>
<comment type="caution">
    <text evidence="2">The sequence shown here is derived from an EMBL/GenBank/DDBJ whole genome shotgun (WGS) entry which is preliminary data.</text>
</comment>
<feature type="domain" description="RNase H type-1" evidence="1">
    <location>
        <begin position="200"/>
        <end position="329"/>
    </location>
</feature>
<dbReference type="InterPro" id="IPR012337">
    <property type="entry name" value="RNaseH-like_sf"/>
</dbReference>
<gene>
    <name evidence="2" type="ORF">HUJ06_027012</name>
</gene>
<dbReference type="Proteomes" id="UP000607653">
    <property type="component" value="Unassembled WGS sequence"/>
</dbReference>
<dbReference type="GO" id="GO:0004523">
    <property type="term" value="F:RNA-DNA hybrid ribonuclease activity"/>
    <property type="evidence" value="ECO:0007669"/>
    <property type="project" value="InterPro"/>
</dbReference>
<dbReference type="PANTHER" id="PTHR47723">
    <property type="entry name" value="OS05G0353850 PROTEIN"/>
    <property type="match status" value="1"/>
</dbReference>
<evidence type="ECO:0000259" key="1">
    <source>
        <dbReference type="PROSITE" id="PS50879"/>
    </source>
</evidence>
<evidence type="ECO:0000313" key="3">
    <source>
        <dbReference type="Proteomes" id="UP000607653"/>
    </source>
</evidence>
<dbReference type="InterPro" id="IPR044730">
    <property type="entry name" value="RNase_H-like_dom_plant"/>
</dbReference>
<name>A0A822Y7F8_NELNU</name>
<sequence>MIRDEAGDKFWAKHVWNNAVPNKIAVFAWKLINRALPTDDRIQSKGINLASRCWCCTNRTNESLHHLFIGSEMATALWSYFATIFEVNIQPDDSIYFRLLKWFRQVGCSTSIRRVEWGFLLSFILWEIWLERNRRRHGENQSTHIMRLNKVRQWLRDCSHMLQVRSRPLLLDSIILNTLNVPIRPIESKRIILTKWSRPNKDHFKLNTDGASRGNPGISAGGGIVRNHEGKLIRAFGKFYGICSNIMAEIRAIHDGLDLCHLLELHNIIVESDCKVIVDFFNGKANLPWPIWYWKNKIMEKVSTLSCSFHHTFRENNRVADGLANLSCDSLADCYVESEITLPLNIKGLVLIEKTGLPNIRRYSMPYFARFPVI</sequence>
<dbReference type="EMBL" id="DUZY01000001">
    <property type="protein sequence ID" value="DAD25548.1"/>
    <property type="molecule type" value="Genomic_DNA"/>
</dbReference>
<dbReference type="SUPFAM" id="SSF53098">
    <property type="entry name" value="Ribonuclease H-like"/>
    <property type="match status" value="1"/>
</dbReference>
<reference evidence="2 3" key="1">
    <citation type="journal article" date="2020" name="Mol. Biol. Evol.">
        <title>Distinct Expression and Methylation Patterns for Genes with Different Fates following a Single Whole-Genome Duplication in Flowering Plants.</title>
        <authorList>
            <person name="Shi T."/>
            <person name="Rahmani R.S."/>
            <person name="Gugger P.F."/>
            <person name="Wang M."/>
            <person name="Li H."/>
            <person name="Zhang Y."/>
            <person name="Li Z."/>
            <person name="Wang Q."/>
            <person name="Van de Peer Y."/>
            <person name="Marchal K."/>
            <person name="Chen J."/>
        </authorList>
    </citation>
    <scope>NUCLEOTIDE SEQUENCE [LARGE SCALE GENOMIC DNA]</scope>
    <source>
        <tissue evidence="2">Leaf</tissue>
    </source>
</reference>
<keyword evidence="3" id="KW-1185">Reference proteome</keyword>
<dbReference type="Pfam" id="PF13966">
    <property type="entry name" value="zf-RVT"/>
    <property type="match status" value="1"/>
</dbReference>
<dbReference type="InterPro" id="IPR036397">
    <property type="entry name" value="RNaseH_sf"/>
</dbReference>
<dbReference type="InterPro" id="IPR026960">
    <property type="entry name" value="RVT-Znf"/>
</dbReference>
<dbReference type="InterPro" id="IPR053151">
    <property type="entry name" value="RNase_H-like"/>
</dbReference>
<dbReference type="GO" id="GO:0003676">
    <property type="term" value="F:nucleic acid binding"/>
    <property type="evidence" value="ECO:0007669"/>
    <property type="project" value="InterPro"/>
</dbReference>
<dbReference type="Pfam" id="PF13456">
    <property type="entry name" value="RVT_3"/>
    <property type="match status" value="1"/>
</dbReference>
<organism evidence="2 3">
    <name type="scientific">Nelumbo nucifera</name>
    <name type="common">Sacred lotus</name>
    <dbReference type="NCBI Taxonomy" id="4432"/>
    <lineage>
        <taxon>Eukaryota</taxon>
        <taxon>Viridiplantae</taxon>
        <taxon>Streptophyta</taxon>
        <taxon>Embryophyta</taxon>
        <taxon>Tracheophyta</taxon>
        <taxon>Spermatophyta</taxon>
        <taxon>Magnoliopsida</taxon>
        <taxon>Proteales</taxon>
        <taxon>Nelumbonaceae</taxon>
        <taxon>Nelumbo</taxon>
    </lineage>
</organism>
<accession>A0A822Y7F8</accession>
<dbReference type="Gene3D" id="3.30.420.10">
    <property type="entry name" value="Ribonuclease H-like superfamily/Ribonuclease H"/>
    <property type="match status" value="1"/>
</dbReference>
<dbReference type="PANTHER" id="PTHR47723:SF19">
    <property type="entry name" value="POLYNUCLEOTIDYL TRANSFERASE, RIBONUCLEASE H-LIKE SUPERFAMILY PROTEIN"/>
    <property type="match status" value="1"/>
</dbReference>